<feature type="signal peptide" evidence="2">
    <location>
        <begin position="1"/>
        <end position="16"/>
    </location>
</feature>
<reference evidence="3 4" key="1">
    <citation type="journal article" date="2007" name="Nature">
        <title>Evolution of genes and genomes on the Drosophila phylogeny.</title>
        <authorList>
            <consortium name="Drosophila 12 Genomes Consortium"/>
            <person name="Clark A.G."/>
            <person name="Eisen M.B."/>
            <person name="Smith D.R."/>
            <person name="Bergman C.M."/>
            <person name="Oliver B."/>
            <person name="Markow T.A."/>
            <person name="Kaufman T.C."/>
            <person name="Kellis M."/>
            <person name="Gelbart W."/>
            <person name="Iyer V.N."/>
            <person name="Pollard D.A."/>
            <person name="Sackton T.B."/>
            <person name="Larracuente A.M."/>
            <person name="Singh N.D."/>
            <person name="Abad J.P."/>
            <person name="Abt D.N."/>
            <person name="Adryan B."/>
            <person name="Aguade M."/>
            <person name="Akashi H."/>
            <person name="Anderson W.W."/>
            <person name="Aquadro C.F."/>
            <person name="Ardell D.H."/>
            <person name="Arguello R."/>
            <person name="Artieri C.G."/>
            <person name="Barbash D.A."/>
            <person name="Barker D."/>
            <person name="Barsanti P."/>
            <person name="Batterham P."/>
            <person name="Batzoglou S."/>
            <person name="Begun D."/>
            <person name="Bhutkar A."/>
            <person name="Blanco E."/>
            <person name="Bosak S.A."/>
            <person name="Bradley R.K."/>
            <person name="Brand A.D."/>
            <person name="Brent M.R."/>
            <person name="Brooks A.N."/>
            <person name="Brown R.H."/>
            <person name="Butlin R.K."/>
            <person name="Caggese C."/>
            <person name="Calvi B.R."/>
            <person name="Bernardo de Carvalho A."/>
            <person name="Caspi A."/>
            <person name="Castrezana S."/>
            <person name="Celniker S.E."/>
            <person name="Chang J.L."/>
            <person name="Chapple C."/>
            <person name="Chatterji S."/>
            <person name="Chinwalla A."/>
            <person name="Civetta A."/>
            <person name="Clifton S.W."/>
            <person name="Comeron J.M."/>
            <person name="Costello J.C."/>
            <person name="Coyne J.A."/>
            <person name="Daub J."/>
            <person name="David R.G."/>
            <person name="Delcher A.L."/>
            <person name="Delehaunty K."/>
            <person name="Do C.B."/>
            <person name="Ebling H."/>
            <person name="Edwards K."/>
            <person name="Eickbush T."/>
            <person name="Evans J.D."/>
            <person name="Filipski A."/>
            <person name="Findeiss S."/>
            <person name="Freyhult E."/>
            <person name="Fulton L."/>
            <person name="Fulton R."/>
            <person name="Garcia A.C."/>
            <person name="Gardiner A."/>
            <person name="Garfield D.A."/>
            <person name="Garvin B.E."/>
            <person name="Gibson G."/>
            <person name="Gilbert D."/>
            <person name="Gnerre S."/>
            <person name="Godfrey J."/>
            <person name="Good R."/>
            <person name="Gotea V."/>
            <person name="Gravely B."/>
            <person name="Greenberg A.J."/>
            <person name="Griffiths-Jones S."/>
            <person name="Gross S."/>
            <person name="Guigo R."/>
            <person name="Gustafson E.A."/>
            <person name="Haerty W."/>
            <person name="Hahn M.W."/>
            <person name="Halligan D.L."/>
            <person name="Halpern A.L."/>
            <person name="Halter G.M."/>
            <person name="Han M.V."/>
            <person name="Heger A."/>
            <person name="Hillier L."/>
            <person name="Hinrichs A.S."/>
            <person name="Holmes I."/>
            <person name="Hoskins R.A."/>
            <person name="Hubisz M.J."/>
            <person name="Hultmark D."/>
            <person name="Huntley M.A."/>
            <person name="Jaffe D.B."/>
            <person name="Jagadeeshan S."/>
            <person name="Jeck W.R."/>
            <person name="Johnson J."/>
            <person name="Jones C.D."/>
            <person name="Jordan W.C."/>
            <person name="Karpen G.H."/>
            <person name="Kataoka E."/>
            <person name="Keightley P.D."/>
            <person name="Kheradpour P."/>
            <person name="Kirkness E.F."/>
            <person name="Koerich L.B."/>
            <person name="Kristiansen K."/>
            <person name="Kudrna D."/>
            <person name="Kulathinal R.J."/>
            <person name="Kumar S."/>
            <person name="Kwok R."/>
            <person name="Lander E."/>
            <person name="Langley C.H."/>
            <person name="Lapoint R."/>
            <person name="Lazzaro B.P."/>
            <person name="Lee S.J."/>
            <person name="Levesque L."/>
            <person name="Li R."/>
            <person name="Lin C.F."/>
            <person name="Lin M.F."/>
            <person name="Lindblad-Toh K."/>
            <person name="Llopart A."/>
            <person name="Long M."/>
            <person name="Low L."/>
            <person name="Lozovsky E."/>
            <person name="Lu J."/>
            <person name="Luo M."/>
            <person name="Machado C.A."/>
            <person name="Makalowski W."/>
            <person name="Marzo M."/>
            <person name="Matsuda M."/>
            <person name="Matzkin L."/>
            <person name="McAllister B."/>
            <person name="McBride C.S."/>
            <person name="McKernan B."/>
            <person name="McKernan K."/>
            <person name="Mendez-Lago M."/>
            <person name="Minx P."/>
            <person name="Mollenhauer M.U."/>
            <person name="Montooth K."/>
            <person name="Mount S.M."/>
            <person name="Mu X."/>
            <person name="Myers E."/>
            <person name="Negre B."/>
            <person name="Newfeld S."/>
            <person name="Nielsen R."/>
            <person name="Noor M.A."/>
            <person name="O'Grady P."/>
            <person name="Pachter L."/>
            <person name="Papaceit M."/>
            <person name="Parisi M.J."/>
            <person name="Parisi M."/>
            <person name="Parts L."/>
            <person name="Pedersen J.S."/>
            <person name="Pesole G."/>
            <person name="Phillippy A.M."/>
            <person name="Ponting C.P."/>
            <person name="Pop M."/>
            <person name="Porcelli D."/>
            <person name="Powell J.R."/>
            <person name="Prohaska S."/>
            <person name="Pruitt K."/>
            <person name="Puig M."/>
            <person name="Quesneville H."/>
            <person name="Ram K.R."/>
            <person name="Rand D."/>
            <person name="Rasmussen M.D."/>
            <person name="Reed L.K."/>
            <person name="Reenan R."/>
            <person name="Reily A."/>
            <person name="Remington K.A."/>
            <person name="Rieger T.T."/>
            <person name="Ritchie M.G."/>
            <person name="Robin C."/>
            <person name="Rogers Y.H."/>
            <person name="Rohde C."/>
            <person name="Rozas J."/>
            <person name="Rubenfield M.J."/>
            <person name="Ruiz A."/>
            <person name="Russo S."/>
            <person name="Salzberg S.L."/>
            <person name="Sanchez-Gracia A."/>
            <person name="Saranga D.J."/>
            <person name="Sato H."/>
            <person name="Schaeffer S.W."/>
            <person name="Schatz M.C."/>
            <person name="Schlenke T."/>
            <person name="Schwartz R."/>
            <person name="Segarra C."/>
            <person name="Singh R.S."/>
            <person name="Sirot L."/>
            <person name="Sirota M."/>
            <person name="Sisneros N.B."/>
            <person name="Smith C.D."/>
            <person name="Smith T.F."/>
            <person name="Spieth J."/>
            <person name="Stage D.E."/>
            <person name="Stark A."/>
            <person name="Stephan W."/>
            <person name="Strausberg R.L."/>
            <person name="Strempel S."/>
            <person name="Sturgill D."/>
            <person name="Sutton G."/>
            <person name="Sutton G.G."/>
            <person name="Tao W."/>
            <person name="Teichmann S."/>
            <person name="Tobari Y.N."/>
            <person name="Tomimura Y."/>
            <person name="Tsolas J.M."/>
            <person name="Valente V.L."/>
            <person name="Venter E."/>
            <person name="Venter J.C."/>
            <person name="Vicario S."/>
            <person name="Vieira F.G."/>
            <person name="Vilella A.J."/>
            <person name="Villasante A."/>
            <person name="Walenz B."/>
            <person name="Wang J."/>
            <person name="Wasserman M."/>
            <person name="Watts T."/>
            <person name="Wilson D."/>
            <person name="Wilson R.K."/>
            <person name="Wing R.A."/>
            <person name="Wolfner M.F."/>
            <person name="Wong A."/>
            <person name="Wong G.K."/>
            <person name="Wu C.I."/>
            <person name="Wu G."/>
            <person name="Yamamoto D."/>
            <person name="Yang H.P."/>
            <person name="Yang S.P."/>
            <person name="Yorke J.A."/>
            <person name="Yoshida K."/>
            <person name="Zdobnov E."/>
            <person name="Zhang P."/>
            <person name="Zhang Y."/>
            <person name="Zimin A.V."/>
            <person name="Baldwin J."/>
            <person name="Abdouelleil A."/>
            <person name="Abdulkadir J."/>
            <person name="Abebe A."/>
            <person name="Abera B."/>
            <person name="Abreu J."/>
            <person name="Acer S.C."/>
            <person name="Aftuck L."/>
            <person name="Alexander A."/>
            <person name="An P."/>
            <person name="Anderson E."/>
            <person name="Anderson S."/>
            <person name="Arachi H."/>
            <person name="Azer M."/>
            <person name="Bachantsang P."/>
            <person name="Barry A."/>
            <person name="Bayul T."/>
            <person name="Berlin A."/>
            <person name="Bessette D."/>
            <person name="Bloom T."/>
            <person name="Blye J."/>
            <person name="Boguslavskiy L."/>
            <person name="Bonnet C."/>
            <person name="Boukhgalter B."/>
            <person name="Bourzgui I."/>
            <person name="Brown A."/>
            <person name="Cahill P."/>
            <person name="Channer S."/>
            <person name="Cheshatsang Y."/>
            <person name="Chuda L."/>
            <person name="Citroen M."/>
            <person name="Collymore A."/>
            <person name="Cooke P."/>
            <person name="Costello M."/>
            <person name="D'Aco K."/>
            <person name="Daza R."/>
            <person name="De Haan G."/>
            <person name="DeGray S."/>
            <person name="DeMaso C."/>
            <person name="Dhargay N."/>
            <person name="Dooley K."/>
            <person name="Dooley E."/>
            <person name="Doricent M."/>
            <person name="Dorje P."/>
            <person name="Dorjee K."/>
            <person name="Dupes A."/>
            <person name="Elong R."/>
            <person name="Falk J."/>
            <person name="Farina A."/>
            <person name="Faro S."/>
            <person name="Ferguson D."/>
            <person name="Fisher S."/>
            <person name="Foley C.D."/>
            <person name="Franke A."/>
            <person name="Friedrich D."/>
            <person name="Gadbois L."/>
            <person name="Gearin G."/>
            <person name="Gearin C.R."/>
            <person name="Giannoukos G."/>
            <person name="Goode T."/>
            <person name="Graham J."/>
            <person name="Grandbois E."/>
            <person name="Grewal S."/>
            <person name="Gyaltsen K."/>
            <person name="Hafez N."/>
            <person name="Hagos B."/>
            <person name="Hall J."/>
            <person name="Henson C."/>
            <person name="Hollinger A."/>
            <person name="Honan T."/>
            <person name="Huard M.D."/>
            <person name="Hughes L."/>
            <person name="Hurhula B."/>
            <person name="Husby M.E."/>
            <person name="Kamat A."/>
            <person name="Kanga B."/>
            <person name="Kashin S."/>
            <person name="Khazanovich D."/>
            <person name="Kisner P."/>
            <person name="Lance K."/>
            <person name="Lara M."/>
            <person name="Lee W."/>
            <person name="Lennon N."/>
            <person name="Letendre F."/>
            <person name="LeVine R."/>
            <person name="Lipovsky A."/>
            <person name="Liu X."/>
            <person name="Liu J."/>
            <person name="Liu S."/>
            <person name="Lokyitsang T."/>
            <person name="Lokyitsang Y."/>
            <person name="Lubonja R."/>
            <person name="Lui A."/>
            <person name="MacDonald P."/>
            <person name="Magnisalis V."/>
            <person name="Maru K."/>
            <person name="Matthews C."/>
            <person name="McCusker W."/>
            <person name="McDonough S."/>
            <person name="Mehta T."/>
            <person name="Meldrim J."/>
            <person name="Meneus L."/>
            <person name="Mihai O."/>
            <person name="Mihalev A."/>
            <person name="Mihova T."/>
            <person name="Mittelman R."/>
            <person name="Mlenga V."/>
            <person name="Montmayeur A."/>
            <person name="Mulrain L."/>
            <person name="Navidi A."/>
            <person name="Naylor J."/>
            <person name="Negash T."/>
            <person name="Nguyen T."/>
            <person name="Nguyen N."/>
            <person name="Nicol R."/>
            <person name="Norbu C."/>
            <person name="Norbu N."/>
            <person name="Novod N."/>
            <person name="O'Neill B."/>
            <person name="Osman S."/>
            <person name="Markiewicz E."/>
            <person name="Oyono O.L."/>
            <person name="Patti C."/>
            <person name="Phunkhang P."/>
            <person name="Pierre F."/>
            <person name="Priest M."/>
            <person name="Raghuraman S."/>
            <person name="Rege F."/>
            <person name="Reyes R."/>
            <person name="Rise C."/>
            <person name="Rogov P."/>
            <person name="Ross K."/>
            <person name="Ryan E."/>
            <person name="Settipalli S."/>
            <person name="Shea T."/>
            <person name="Sherpa N."/>
            <person name="Shi L."/>
            <person name="Shih D."/>
            <person name="Sparrow T."/>
            <person name="Spaulding J."/>
            <person name="Stalker J."/>
            <person name="Stange-Thomann N."/>
            <person name="Stavropoulos S."/>
            <person name="Stone C."/>
            <person name="Strader C."/>
            <person name="Tesfaye S."/>
            <person name="Thomson T."/>
            <person name="Thoulutsang Y."/>
            <person name="Thoulutsang D."/>
            <person name="Topham K."/>
            <person name="Topping I."/>
            <person name="Tsamla T."/>
            <person name="Vassiliev H."/>
            <person name="Vo A."/>
            <person name="Wangchuk T."/>
            <person name="Wangdi T."/>
            <person name="Weiand M."/>
            <person name="Wilkinson J."/>
            <person name="Wilson A."/>
            <person name="Yadav S."/>
            <person name="Young G."/>
            <person name="Yu Q."/>
            <person name="Zembek L."/>
            <person name="Zhong D."/>
            <person name="Zimmer A."/>
            <person name="Zwirko Z."/>
            <person name="Jaffe D.B."/>
            <person name="Alvarez P."/>
            <person name="Brockman W."/>
            <person name="Butler J."/>
            <person name="Chin C."/>
            <person name="Gnerre S."/>
            <person name="Grabherr M."/>
            <person name="Kleber M."/>
            <person name="Mauceli E."/>
            <person name="MacCallum I."/>
        </authorList>
    </citation>
    <scope>NUCLEOTIDE SEQUENCE [LARGE SCALE GENOMIC DNA]</scope>
    <source>
        <strain evidence="4">Tucson 15287-2541.00</strain>
    </source>
</reference>
<feature type="compositionally biased region" description="Low complexity" evidence="1">
    <location>
        <begin position="90"/>
        <end position="105"/>
    </location>
</feature>
<gene>
    <name evidence="3" type="primary">Dgri\GH21108</name>
    <name evidence="3" type="ORF">Dgri_GH21108</name>
</gene>
<feature type="compositionally biased region" description="Polar residues" evidence="1">
    <location>
        <begin position="108"/>
        <end position="117"/>
    </location>
</feature>
<dbReference type="Proteomes" id="UP000001070">
    <property type="component" value="Unassembled WGS sequence"/>
</dbReference>
<dbReference type="EMBL" id="CH916373">
    <property type="protein sequence ID" value="EDV94426.1"/>
    <property type="molecule type" value="Genomic_DNA"/>
</dbReference>
<evidence type="ECO:0000256" key="1">
    <source>
        <dbReference type="SAM" id="MobiDB-lite"/>
    </source>
</evidence>
<evidence type="ECO:0000313" key="4">
    <source>
        <dbReference type="Proteomes" id="UP000001070"/>
    </source>
</evidence>
<protein>
    <submittedName>
        <fullName evidence="3">GH21108</fullName>
    </submittedName>
</protein>
<name>B4JRN6_DROGR</name>
<sequence length="346" mass="38612">MLLLVLTMALMSCAQSQQYHYPRPNTPFQVTPQRPSAKYIVQTLGPHGRTYELQAHLSPAVYVSHESHLVPGIQQQQQQQYHHQIPHQVQQPQQQQYLPPSSLHQNPLLINTNSYPQMSAGLAAPPAPNSYYSQPQLQAHAPAPNQLQQSADSYYSQPQALTVAQPASNYGPPQQQQQQQHQQLQQHQRQPHNSNPQPYAIVTLPHGQRVQDGGHGSGPPPPEVNGYPAAPPRIGDYNAQSPSSALDTYDYKQSIPGDTRNYQRHVTNCMPNGQCQQLNLNPGQIDIDHHKVLHAARAQTQPAKVGCQPDNFVPPGAQPNAQGQLRPKDRRLHAHVQEQVARYPYN</sequence>
<dbReference type="HOGENOM" id="CLU_832273_0_0_1"/>
<keyword evidence="2" id="KW-0732">Signal</keyword>
<organism evidence="4">
    <name type="scientific">Drosophila grimshawi</name>
    <name type="common">Hawaiian fruit fly</name>
    <name type="synonym">Idiomyia grimshawi</name>
    <dbReference type="NCBI Taxonomy" id="7222"/>
    <lineage>
        <taxon>Eukaryota</taxon>
        <taxon>Metazoa</taxon>
        <taxon>Ecdysozoa</taxon>
        <taxon>Arthropoda</taxon>
        <taxon>Hexapoda</taxon>
        <taxon>Insecta</taxon>
        <taxon>Pterygota</taxon>
        <taxon>Neoptera</taxon>
        <taxon>Endopterygota</taxon>
        <taxon>Diptera</taxon>
        <taxon>Brachycera</taxon>
        <taxon>Muscomorpha</taxon>
        <taxon>Ephydroidea</taxon>
        <taxon>Drosophilidae</taxon>
        <taxon>Drosophila</taxon>
        <taxon>Hawaiian Drosophila</taxon>
    </lineage>
</organism>
<feature type="region of interest" description="Disordered" evidence="1">
    <location>
        <begin position="90"/>
        <end position="244"/>
    </location>
</feature>
<dbReference type="OMA" id="PNGQCQQ"/>
<dbReference type="AlphaFoldDB" id="B4JRN6"/>
<evidence type="ECO:0000313" key="3">
    <source>
        <dbReference type="EMBL" id="EDV94426.1"/>
    </source>
</evidence>
<feature type="chain" id="PRO_5002812856" evidence="2">
    <location>
        <begin position="17"/>
        <end position="346"/>
    </location>
</feature>
<proteinExistence type="predicted"/>
<evidence type="ECO:0000256" key="2">
    <source>
        <dbReference type="SAM" id="SignalP"/>
    </source>
</evidence>
<feature type="compositionally biased region" description="Polar residues" evidence="1">
    <location>
        <begin position="145"/>
        <end position="168"/>
    </location>
</feature>
<feature type="compositionally biased region" description="Low complexity" evidence="1">
    <location>
        <begin position="172"/>
        <end position="192"/>
    </location>
</feature>
<keyword evidence="4" id="KW-1185">Reference proteome</keyword>
<accession>B4JRN6</accession>
<dbReference type="InParanoid" id="B4JRN6"/>
<dbReference type="eggNOG" id="ENOG502TB9J">
    <property type="taxonomic scope" value="Eukaryota"/>
</dbReference>
<dbReference type="OrthoDB" id="8068737at2759"/>
<dbReference type="PhylomeDB" id="B4JRN6"/>